<name>A0A382LM11_9ZZZZ</name>
<organism evidence="1">
    <name type="scientific">marine metagenome</name>
    <dbReference type="NCBI Taxonomy" id="408172"/>
    <lineage>
        <taxon>unclassified sequences</taxon>
        <taxon>metagenomes</taxon>
        <taxon>ecological metagenomes</taxon>
    </lineage>
</organism>
<proteinExistence type="predicted"/>
<gene>
    <name evidence="1" type="ORF">METZ01_LOCUS290613</name>
</gene>
<protein>
    <submittedName>
        <fullName evidence="1">Uncharacterized protein</fullName>
    </submittedName>
</protein>
<evidence type="ECO:0000313" key="1">
    <source>
        <dbReference type="EMBL" id="SVC37759.1"/>
    </source>
</evidence>
<accession>A0A382LM11</accession>
<dbReference type="EMBL" id="UINC01087949">
    <property type="protein sequence ID" value="SVC37759.1"/>
    <property type="molecule type" value="Genomic_DNA"/>
</dbReference>
<dbReference type="AlphaFoldDB" id="A0A382LM11"/>
<reference evidence="1" key="1">
    <citation type="submission" date="2018-05" db="EMBL/GenBank/DDBJ databases">
        <authorList>
            <person name="Lanie J.A."/>
            <person name="Ng W.-L."/>
            <person name="Kazmierczak K.M."/>
            <person name="Andrzejewski T.M."/>
            <person name="Davidsen T.M."/>
            <person name="Wayne K.J."/>
            <person name="Tettelin H."/>
            <person name="Glass J.I."/>
            <person name="Rusch D."/>
            <person name="Podicherti R."/>
            <person name="Tsui H.-C.T."/>
            <person name="Winkler M.E."/>
        </authorList>
    </citation>
    <scope>NUCLEOTIDE SEQUENCE</scope>
</reference>
<sequence length="286" mass="28973">MDTEPQSQSFAEASQGHYSRTMQPQPLLLDSITDADAASTGRIVISGSHGGIYPAAVASKWAVRAVMFNDAGVGLENAGVAGVLELAKVGMASAAMDCQSCRIGSAADGVARGQVSIANAIAAELGITSGMAVSTALERLAQAPEPQGQLAPVDEARHQVMLESSSAAIWLLDSASLVKPEDEGETIITGSHGGLIGGDPSRALKAKAKIVVFNAAGVGIEGIGITRLPALDKRGVAAVAVDCQTARIGDAASALDTGFISHANQTAMNLAAAQGLALKAWLETCT</sequence>